<dbReference type="InterPro" id="IPR002931">
    <property type="entry name" value="Transglutaminase-like"/>
</dbReference>
<name>A0A2N5XPG3_9HYPH</name>
<feature type="compositionally biased region" description="Low complexity" evidence="1">
    <location>
        <begin position="305"/>
        <end position="314"/>
    </location>
</feature>
<comment type="caution">
    <text evidence="3">The sequence shown here is derived from an EMBL/GenBank/DDBJ whole genome shotgun (WGS) entry which is preliminary data.</text>
</comment>
<protein>
    <submittedName>
        <fullName evidence="3">Transglutaminase</fullName>
    </submittedName>
</protein>
<accession>A0A2N5XPG3</accession>
<feature type="region of interest" description="Disordered" evidence="1">
    <location>
        <begin position="292"/>
        <end position="352"/>
    </location>
</feature>
<dbReference type="SMART" id="SM00460">
    <property type="entry name" value="TGc"/>
    <property type="match status" value="1"/>
</dbReference>
<evidence type="ECO:0000259" key="2">
    <source>
        <dbReference type="SMART" id="SM00460"/>
    </source>
</evidence>
<dbReference type="EMBL" id="PKUQ01000031">
    <property type="protein sequence ID" value="PLW76318.1"/>
    <property type="molecule type" value="Genomic_DNA"/>
</dbReference>
<dbReference type="InterPro" id="IPR013589">
    <property type="entry name" value="Bac_transglu_N"/>
</dbReference>
<dbReference type="PANTHER" id="PTHR33490">
    <property type="entry name" value="BLR5614 PROTEIN-RELATED"/>
    <property type="match status" value="1"/>
</dbReference>
<dbReference type="Gene3D" id="3.10.620.30">
    <property type="match status" value="1"/>
</dbReference>
<dbReference type="Pfam" id="PF01841">
    <property type="entry name" value="Transglut_core"/>
    <property type="match status" value="1"/>
</dbReference>
<dbReference type="Proteomes" id="UP000234881">
    <property type="component" value="Unassembled WGS sequence"/>
</dbReference>
<dbReference type="OrthoDB" id="9804023at2"/>
<sequence length="352" mass="38695">MRYRITHKTDYRYANSVAQSNHLVHLAPRQTKGQIVESHDLLISPVPAQKQDFLDYFGNPAAHLSIEDDHDILSITATSVITVERDQSKTLALSVASWEMVRDMMREPKYATEAEFACYSGFTTPTADIAAYGAQSFIPGRPLLEAVNDLTTRIFTDYEYNGTVTDASTPVTRVFELKGGVCQDFAHLQLACLRALGLPARYVSGYLRTYPPKGQPRLIGADASHAWISVWCPEAGWVDFDPTNNKMISDEHVILAVGRDFEDVSPISGIILGGGSHFVDVSVDVMPIDSKGNEIGPSVNPQPPQSQAQGAALAVANQLSQRQDQERAQEQTQNQPSTQTTPTQPVTADRTY</sequence>
<dbReference type="RefSeq" id="WP_101534752.1">
    <property type="nucleotide sequence ID" value="NZ_JBFHIU010000010.1"/>
</dbReference>
<organism evidence="3 4">
    <name type="scientific">Cohaesibacter celericrescens</name>
    <dbReference type="NCBI Taxonomy" id="2067669"/>
    <lineage>
        <taxon>Bacteria</taxon>
        <taxon>Pseudomonadati</taxon>
        <taxon>Pseudomonadota</taxon>
        <taxon>Alphaproteobacteria</taxon>
        <taxon>Hyphomicrobiales</taxon>
        <taxon>Cohaesibacteraceae</taxon>
    </lineage>
</organism>
<proteinExistence type="predicted"/>
<evidence type="ECO:0000313" key="4">
    <source>
        <dbReference type="Proteomes" id="UP000234881"/>
    </source>
</evidence>
<feature type="domain" description="Transglutaminase-like" evidence="2">
    <location>
        <begin position="174"/>
        <end position="244"/>
    </location>
</feature>
<feature type="compositionally biased region" description="Low complexity" evidence="1">
    <location>
        <begin position="330"/>
        <end position="352"/>
    </location>
</feature>
<evidence type="ECO:0000256" key="1">
    <source>
        <dbReference type="SAM" id="MobiDB-lite"/>
    </source>
</evidence>
<reference evidence="3 4" key="1">
    <citation type="submission" date="2018-01" db="EMBL/GenBank/DDBJ databases">
        <title>The draft genome sequence of Cohaesibacter sp. H1304.</title>
        <authorList>
            <person name="Wang N.-N."/>
            <person name="Du Z.-J."/>
        </authorList>
    </citation>
    <scope>NUCLEOTIDE SEQUENCE [LARGE SCALE GENOMIC DNA]</scope>
    <source>
        <strain evidence="3 4">H1304</strain>
    </source>
</reference>
<gene>
    <name evidence="3" type="ORF">C0081_15620</name>
</gene>
<dbReference type="PANTHER" id="PTHR33490:SF7">
    <property type="entry name" value="BLR2979 PROTEIN"/>
    <property type="match status" value="1"/>
</dbReference>
<dbReference type="InterPro" id="IPR038765">
    <property type="entry name" value="Papain-like_cys_pep_sf"/>
</dbReference>
<dbReference type="Pfam" id="PF08379">
    <property type="entry name" value="Bact_transglu_N"/>
    <property type="match status" value="1"/>
</dbReference>
<dbReference type="AlphaFoldDB" id="A0A2N5XPG3"/>
<keyword evidence="4" id="KW-1185">Reference proteome</keyword>
<evidence type="ECO:0000313" key="3">
    <source>
        <dbReference type="EMBL" id="PLW76318.1"/>
    </source>
</evidence>
<dbReference type="SUPFAM" id="SSF54001">
    <property type="entry name" value="Cysteine proteinases"/>
    <property type="match status" value="1"/>
</dbReference>